<evidence type="ECO:0000259" key="7">
    <source>
        <dbReference type="PROSITE" id="PS50089"/>
    </source>
</evidence>
<feature type="compositionally biased region" description="Pro residues" evidence="5">
    <location>
        <begin position="138"/>
        <end position="147"/>
    </location>
</feature>
<dbReference type="InParanoid" id="A0A6I8PMG2"/>
<feature type="region of interest" description="Disordered" evidence="5">
    <location>
        <begin position="136"/>
        <end position="157"/>
    </location>
</feature>
<dbReference type="SMART" id="SM00184">
    <property type="entry name" value="RING"/>
    <property type="match status" value="1"/>
</dbReference>
<sequence>MSEGESKEGGGGECPVCYERFRDLEGAGRTLSCGHVFCHDCLVRYLLSRRAEGRVPQSLVCPVCRHVTFLSRRGPRRPPDPARGLQTLVVPPAPPDPDPPDPGSRPVDASCPGPAPRPPPAGLVREPQVFAIGTSGMPPCPLSPRDPAPAAGTAEGPGPFRARCRSPALLLVVLVALVAGLAAILPWILLARRRA</sequence>
<dbReference type="FunCoup" id="A0A6I8PMG2">
    <property type="interactions" value="1"/>
</dbReference>
<dbReference type="PROSITE" id="PS50089">
    <property type="entry name" value="ZF_RING_2"/>
    <property type="match status" value="1"/>
</dbReference>
<dbReference type="GeneID" id="114806171"/>
<proteinExistence type="predicted"/>
<evidence type="ECO:0000313" key="8">
    <source>
        <dbReference type="Ensembl" id="ENSOANP00000052885.1"/>
    </source>
</evidence>
<evidence type="ECO:0000256" key="6">
    <source>
        <dbReference type="SAM" id="Phobius"/>
    </source>
</evidence>
<dbReference type="Pfam" id="PF13445">
    <property type="entry name" value="zf-RING_UBOX"/>
    <property type="match status" value="1"/>
</dbReference>
<dbReference type="GeneTree" id="ENSGT00390000002856"/>
<dbReference type="CDD" id="cd16564">
    <property type="entry name" value="RING-HC_RNF222"/>
    <property type="match status" value="1"/>
</dbReference>
<dbReference type="PANTHER" id="PTHR47095:SF1">
    <property type="entry name" value="RING FINGER PROTEIN 222"/>
    <property type="match status" value="1"/>
</dbReference>
<evidence type="ECO:0000256" key="5">
    <source>
        <dbReference type="SAM" id="MobiDB-lite"/>
    </source>
</evidence>
<dbReference type="KEGG" id="oaa:114806171"/>
<dbReference type="OMA" id="TRSFCCR"/>
<accession>A0A6I8PMG2</accession>
<dbReference type="InterPro" id="IPR042973">
    <property type="entry name" value="RNF222"/>
</dbReference>
<dbReference type="CTD" id="643904"/>
<organism evidence="8 9">
    <name type="scientific">Ornithorhynchus anatinus</name>
    <name type="common">Duckbill platypus</name>
    <dbReference type="NCBI Taxonomy" id="9258"/>
    <lineage>
        <taxon>Eukaryota</taxon>
        <taxon>Metazoa</taxon>
        <taxon>Chordata</taxon>
        <taxon>Craniata</taxon>
        <taxon>Vertebrata</taxon>
        <taxon>Euteleostomi</taxon>
        <taxon>Mammalia</taxon>
        <taxon>Monotremata</taxon>
        <taxon>Ornithorhynchidae</taxon>
        <taxon>Ornithorhynchus</taxon>
    </lineage>
</organism>
<gene>
    <name evidence="8" type="primary">RNF222</name>
</gene>
<evidence type="ECO:0000256" key="4">
    <source>
        <dbReference type="PROSITE-ProRule" id="PRU00175"/>
    </source>
</evidence>
<keyword evidence="1" id="KW-0479">Metal-binding</keyword>
<dbReference type="OrthoDB" id="6270329at2759"/>
<evidence type="ECO:0000256" key="1">
    <source>
        <dbReference type="ARBA" id="ARBA00022723"/>
    </source>
</evidence>
<evidence type="ECO:0000256" key="3">
    <source>
        <dbReference type="ARBA" id="ARBA00022833"/>
    </source>
</evidence>
<feature type="compositionally biased region" description="Pro residues" evidence="5">
    <location>
        <begin position="91"/>
        <end position="103"/>
    </location>
</feature>
<dbReference type="RefSeq" id="XP_028905384.1">
    <property type="nucleotide sequence ID" value="XM_029049551.1"/>
</dbReference>
<keyword evidence="6" id="KW-0812">Transmembrane</keyword>
<dbReference type="PROSITE" id="PS00518">
    <property type="entry name" value="ZF_RING_1"/>
    <property type="match status" value="1"/>
</dbReference>
<evidence type="ECO:0000256" key="2">
    <source>
        <dbReference type="ARBA" id="ARBA00022771"/>
    </source>
</evidence>
<reference evidence="8" key="1">
    <citation type="submission" date="2025-08" db="UniProtKB">
        <authorList>
            <consortium name="Ensembl"/>
        </authorList>
    </citation>
    <scope>IDENTIFICATION</scope>
    <source>
        <strain evidence="8">Glennie</strain>
    </source>
</reference>
<protein>
    <submittedName>
        <fullName evidence="8">Ring finger protein 222</fullName>
    </submittedName>
</protein>
<feature type="compositionally biased region" description="Low complexity" evidence="5">
    <location>
        <begin position="148"/>
        <end position="157"/>
    </location>
</feature>
<dbReference type="PANTHER" id="PTHR47095">
    <property type="entry name" value="RING FINGER PROTEIN 222"/>
    <property type="match status" value="1"/>
</dbReference>
<dbReference type="Ensembl" id="ENSOANT00000064230.1">
    <property type="protein sequence ID" value="ENSOANP00000052885.1"/>
    <property type="gene ID" value="ENSOANG00000041065.1"/>
</dbReference>
<dbReference type="GO" id="GO:0008270">
    <property type="term" value="F:zinc ion binding"/>
    <property type="evidence" value="ECO:0007669"/>
    <property type="project" value="UniProtKB-KW"/>
</dbReference>
<name>A0A6I8PMG2_ORNAN</name>
<dbReference type="InterPro" id="IPR001841">
    <property type="entry name" value="Znf_RING"/>
</dbReference>
<evidence type="ECO:0000313" key="9">
    <source>
        <dbReference type="Proteomes" id="UP000002279"/>
    </source>
</evidence>
<feature type="region of interest" description="Disordered" evidence="5">
    <location>
        <begin position="72"/>
        <end position="123"/>
    </location>
</feature>
<dbReference type="InterPro" id="IPR027370">
    <property type="entry name" value="Znf-RING_euk"/>
</dbReference>
<keyword evidence="6" id="KW-1133">Transmembrane helix</keyword>
<keyword evidence="2 4" id="KW-0863">Zinc-finger</keyword>
<keyword evidence="6" id="KW-0472">Membrane</keyword>
<dbReference type="AlphaFoldDB" id="A0A6I8PMG2"/>
<dbReference type="SUPFAM" id="SSF57850">
    <property type="entry name" value="RING/U-box"/>
    <property type="match status" value="1"/>
</dbReference>
<keyword evidence="9" id="KW-1185">Reference proteome</keyword>
<feature type="domain" description="RING-type" evidence="7">
    <location>
        <begin position="14"/>
        <end position="65"/>
    </location>
</feature>
<dbReference type="Proteomes" id="UP000002279">
    <property type="component" value="Unplaced"/>
</dbReference>
<dbReference type="InterPro" id="IPR013083">
    <property type="entry name" value="Znf_RING/FYVE/PHD"/>
</dbReference>
<feature type="transmembrane region" description="Helical" evidence="6">
    <location>
        <begin position="168"/>
        <end position="190"/>
    </location>
</feature>
<dbReference type="Bgee" id="ENSOANG00000041065">
    <property type="expression patterns" value="Expressed in cerebellum and 1 other cell type or tissue"/>
</dbReference>
<keyword evidence="3" id="KW-0862">Zinc</keyword>
<dbReference type="Gene3D" id="3.30.40.10">
    <property type="entry name" value="Zinc/RING finger domain, C3HC4 (zinc finger)"/>
    <property type="match status" value="1"/>
</dbReference>
<dbReference type="InterPro" id="IPR017907">
    <property type="entry name" value="Znf_RING_CS"/>
</dbReference>
<reference evidence="8" key="2">
    <citation type="submission" date="2025-09" db="UniProtKB">
        <authorList>
            <consortium name="Ensembl"/>
        </authorList>
    </citation>
    <scope>IDENTIFICATION</scope>
    <source>
        <strain evidence="8">Glennie</strain>
    </source>
</reference>